<dbReference type="PANTHER" id="PTHR11799:SF12">
    <property type="entry name" value="PARAOXONASE-RELATED"/>
    <property type="match status" value="1"/>
</dbReference>
<sequence>MKSLLFSVVAALLAYAYYSIGHDIQRAVTVLGLFRRYPPGGLVKTEQVTAIPDTAHCEDLHHHIPSGYLFTACEDNTETRFKWFPPLTNFEGPELARKSQGSIHVIDAKGLEGRRLKFENFDGPFITHGIDVIDDDKHPKGKAVYIFAVNHLPDPTVEEGQTARARSQIEVFHHFIGSDSVRHVRSVWHPLIRTPNDVFASSPTSFFVTNDHWYSGHHVLRQLEDVYHGAKWTDTVHIHLETLNAVDSTTGVTASIAIGGMHNNNGLGHGRSKNEILVSQAASGVMHVAEFSEEGTTGHIKILETIEVDSVVDNPSYFSDPFANSPADDRSGFLLPGISWAVDLARTSRDPAGKDPVLVYFAKQNKDQEVTSPLRWERRVIFEDDSSRIRTASAAVLVAIDPAEANPKGARQAWLFVTGFMSENMIALKVDL</sequence>
<organism evidence="2 3">
    <name type="scientific">Podospora australis</name>
    <dbReference type="NCBI Taxonomy" id="1536484"/>
    <lineage>
        <taxon>Eukaryota</taxon>
        <taxon>Fungi</taxon>
        <taxon>Dikarya</taxon>
        <taxon>Ascomycota</taxon>
        <taxon>Pezizomycotina</taxon>
        <taxon>Sordariomycetes</taxon>
        <taxon>Sordariomycetidae</taxon>
        <taxon>Sordariales</taxon>
        <taxon>Podosporaceae</taxon>
        <taxon>Podospora</taxon>
    </lineage>
</organism>
<dbReference type="PANTHER" id="PTHR11799">
    <property type="entry name" value="PARAOXONASE"/>
    <property type="match status" value="1"/>
</dbReference>
<dbReference type="InterPro" id="IPR051288">
    <property type="entry name" value="Serum_paraoxonase/arylesterase"/>
</dbReference>
<gene>
    <name evidence="2" type="ORF">QBC35DRAFT_27270</name>
</gene>
<keyword evidence="1" id="KW-0732">Signal</keyword>
<dbReference type="AlphaFoldDB" id="A0AAN7ALN8"/>
<reference evidence="2" key="1">
    <citation type="journal article" date="2023" name="Mol. Phylogenet. Evol.">
        <title>Genome-scale phylogeny and comparative genomics of the fungal order Sordariales.</title>
        <authorList>
            <person name="Hensen N."/>
            <person name="Bonometti L."/>
            <person name="Westerberg I."/>
            <person name="Brannstrom I.O."/>
            <person name="Guillou S."/>
            <person name="Cros-Aarteil S."/>
            <person name="Calhoun S."/>
            <person name="Haridas S."/>
            <person name="Kuo A."/>
            <person name="Mondo S."/>
            <person name="Pangilinan J."/>
            <person name="Riley R."/>
            <person name="LaButti K."/>
            <person name="Andreopoulos B."/>
            <person name="Lipzen A."/>
            <person name="Chen C."/>
            <person name="Yan M."/>
            <person name="Daum C."/>
            <person name="Ng V."/>
            <person name="Clum A."/>
            <person name="Steindorff A."/>
            <person name="Ohm R.A."/>
            <person name="Martin F."/>
            <person name="Silar P."/>
            <person name="Natvig D.O."/>
            <person name="Lalanne C."/>
            <person name="Gautier V."/>
            <person name="Ament-Velasquez S.L."/>
            <person name="Kruys A."/>
            <person name="Hutchinson M.I."/>
            <person name="Powell A.J."/>
            <person name="Barry K."/>
            <person name="Miller A.N."/>
            <person name="Grigoriev I.V."/>
            <person name="Debuchy R."/>
            <person name="Gladieux P."/>
            <person name="Hiltunen Thoren M."/>
            <person name="Johannesson H."/>
        </authorList>
    </citation>
    <scope>NUCLEOTIDE SEQUENCE</scope>
    <source>
        <strain evidence="2">PSN309</strain>
    </source>
</reference>
<keyword evidence="3" id="KW-1185">Reference proteome</keyword>
<accession>A0AAN7ALN8</accession>
<dbReference type="InterPro" id="IPR011042">
    <property type="entry name" value="6-blade_b-propeller_TolB-like"/>
</dbReference>
<feature type="signal peptide" evidence="1">
    <location>
        <begin position="1"/>
        <end position="21"/>
    </location>
</feature>
<proteinExistence type="predicted"/>
<dbReference type="Proteomes" id="UP001302126">
    <property type="component" value="Unassembled WGS sequence"/>
</dbReference>
<feature type="chain" id="PRO_5042952741" description="Serum paraoxonase/arylesterase" evidence="1">
    <location>
        <begin position="22"/>
        <end position="432"/>
    </location>
</feature>
<evidence type="ECO:0008006" key="4">
    <source>
        <dbReference type="Google" id="ProtNLM"/>
    </source>
</evidence>
<reference evidence="2" key="2">
    <citation type="submission" date="2023-05" db="EMBL/GenBank/DDBJ databases">
        <authorList>
            <consortium name="Lawrence Berkeley National Laboratory"/>
            <person name="Steindorff A."/>
            <person name="Hensen N."/>
            <person name="Bonometti L."/>
            <person name="Westerberg I."/>
            <person name="Brannstrom I.O."/>
            <person name="Guillou S."/>
            <person name="Cros-Aarteil S."/>
            <person name="Calhoun S."/>
            <person name="Haridas S."/>
            <person name="Kuo A."/>
            <person name="Mondo S."/>
            <person name="Pangilinan J."/>
            <person name="Riley R."/>
            <person name="Labutti K."/>
            <person name="Andreopoulos B."/>
            <person name="Lipzen A."/>
            <person name="Chen C."/>
            <person name="Yanf M."/>
            <person name="Daum C."/>
            <person name="Ng V."/>
            <person name="Clum A."/>
            <person name="Ohm R."/>
            <person name="Martin F."/>
            <person name="Silar P."/>
            <person name="Natvig D."/>
            <person name="Lalanne C."/>
            <person name="Gautier V."/>
            <person name="Ament-Velasquez S.L."/>
            <person name="Kruys A."/>
            <person name="Hutchinson M.I."/>
            <person name="Powell A.J."/>
            <person name="Barry K."/>
            <person name="Miller A.N."/>
            <person name="Grigoriev I.V."/>
            <person name="Debuchy R."/>
            <person name="Gladieux P."/>
            <person name="Thoren M.H."/>
            <person name="Johannesson H."/>
        </authorList>
    </citation>
    <scope>NUCLEOTIDE SEQUENCE</scope>
    <source>
        <strain evidence="2">PSN309</strain>
    </source>
</reference>
<evidence type="ECO:0000256" key="1">
    <source>
        <dbReference type="SAM" id="SignalP"/>
    </source>
</evidence>
<protein>
    <recommendedName>
        <fullName evidence="4">Serum paraoxonase/arylesterase</fullName>
    </recommendedName>
</protein>
<evidence type="ECO:0000313" key="2">
    <source>
        <dbReference type="EMBL" id="KAK4191304.1"/>
    </source>
</evidence>
<comment type="caution">
    <text evidence="2">The sequence shown here is derived from an EMBL/GenBank/DDBJ whole genome shotgun (WGS) entry which is preliminary data.</text>
</comment>
<dbReference type="Gene3D" id="2.120.10.30">
    <property type="entry name" value="TolB, C-terminal domain"/>
    <property type="match status" value="1"/>
</dbReference>
<evidence type="ECO:0000313" key="3">
    <source>
        <dbReference type="Proteomes" id="UP001302126"/>
    </source>
</evidence>
<name>A0AAN7ALN8_9PEZI</name>
<dbReference type="EMBL" id="MU864360">
    <property type="protein sequence ID" value="KAK4191304.1"/>
    <property type="molecule type" value="Genomic_DNA"/>
</dbReference>